<feature type="transmembrane region" description="Helical" evidence="2">
    <location>
        <begin position="346"/>
        <end position="367"/>
    </location>
</feature>
<protein>
    <submittedName>
        <fullName evidence="5">TQXA domain-containing protein</fullName>
    </submittedName>
</protein>
<gene>
    <name evidence="5" type="ORF">SAMN05421803_107252</name>
</gene>
<evidence type="ECO:0000313" key="5">
    <source>
        <dbReference type="EMBL" id="SHJ60746.1"/>
    </source>
</evidence>
<organism evidence="5 6">
    <name type="scientific">Nocardiopsis flavescens</name>
    <dbReference type="NCBI Taxonomy" id="758803"/>
    <lineage>
        <taxon>Bacteria</taxon>
        <taxon>Bacillati</taxon>
        <taxon>Actinomycetota</taxon>
        <taxon>Actinomycetes</taxon>
        <taxon>Streptosporangiales</taxon>
        <taxon>Nocardiopsidaceae</taxon>
        <taxon>Nocardiopsis</taxon>
    </lineage>
</organism>
<dbReference type="Pfam" id="PF08341">
    <property type="entry name" value="TED"/>
    <property type="match status" value="1"/>
</dbReference>
<feature type="region of interest" description="Disordered" evidence="1">
    <location>
        <begin position="291"/>
        <end position="337"/>
    </location>
</feature>
<feature type="domain" description="Thioester" evidence="4">
    <location>
        <begin position="91"/>
        <end position="164"/>
    </location>
</feature>
<dbReference type="Proteomes" id="UP000184452">
    <property type="component" value="Unassembled WGS sequence"/>
</dbReference>
<evidence type="ECO:0000313" key="6">
    <source>
        <dbReference type="Proteomes" id="UP000184452"/>
    </source>
</evidence>
<feature type="signal peptide" evidence="3">
    <location>
        <begin position="1"/>
        <end position="28"/>
    </location>
</feature>
<name>A0A1M6KPC0_9ACTN</name>
<evidence type="ECO:0000256" key="3">
    <source>
        <dbReference type="SAM" id="SignalP"/>
    </source>
</evidence>
<evidence type="ECO:0000256" key="2">
    <source>
        <dbReference type="SAM" id="Phobius"/>
    </source>
</evidence>
<dbReference type="InterPro" id="IPR023849">
    <property type="entry name" value="TQXA_dom"/>
</dbReference>
<keyword evidence="2" id="KW-0812">Transmembrane</keyword>
<evidence type="ECO:0000256" key="1">
    <source>
        <dbReference type="SAM" id="MobiDB-lite"/>
    </source>
</evidence>
<dbReference type="AlphaFoldDB" id="A0A1M6KPC0"/>
<dbReference type="OrthoDB" id="2676146at2"/>
<reference evidence="5 6" key="1">
    <citation type="submission" date="2016-11" db="EMBL/GenBank/DDBJ databases">
        <authorList>
            <person name="Jaros S."/>
            <person name="Januszkiewicz K."/>
            <person name="Wedrychowicz H."/>
        </authorList>
    </citation>
    <scope>NUCLEOTIDE SEQUENCE [LARGE SCALE GENOMIC DNA]</scope>
    <source>
        <strain evidence="5 6">CGMCC 4.5723</strain>
    </source>
</reference>
<dbReference type="EMBL" id="FQZK01000007">
    <property type="protein sequence ID" value="SHJ60746.1"/>
    <property type="molecule type" value="Genomic_DNA"/>
</dbReference>
<keyword evidence="2" id="KW-1133">Transmembrane helix</keyword>
<evidence type="ECO:0000259" key="4">
    <source>
        <dbReference type="Pfam" id="PF08341"/>
    </source>
</evidence>
<dbReference type="InterPro" id="IPR013552">
    <property type="entry name" value="Thioester_dom"/>
</dbReference>
<accession>A0A1M6KPC0</accession>
<feature type="compositionally biased region" description="Low complexity" evidence="1">
    <location>
        <begin position="316"/>
        <end position="330"/>
    </location>
</feature>
<keyword evidence="6" id="KW-1185">Reference proteome</keyword>
<feature type="chain" id="PRO_5038663874" evidence="3">
    <location>
        <begin position="29"/>
        <end position="373"/>
    </location>
</feature>
<proteinExistence type="predicted"/>
<sequence length="373" mass="38744">MGVLRRCAALLSSVVLTATLAGTPAALADDFSRVDRDPVAGADLVPAGGEPVATALYSLRVGGEDSVRAYTASPDDEVRRRAAYVESGWSDTPARDAERARWIVSHSYPNRDLLSLGLDTGLPLREDQAIAGTQAALWRVLSGTEPDREANDGAVLALYDHLVEGGALPPGPRPLTVEPGHVEATAPDGPLGPLAVASTGDGPLKVSVNGAPASWLVDADGRRTAQASHGDELYLDVSPSVPAGVVTLQVRGEDLPLEEGSLFTGRDGVRTRPLVTAEPGEATITTTATITWRAPSPEPSQEPETPSETPEPSPATPLAEVAASPEASPSETDRIPEDDLAATGTWLSGLLVIAGALVVSGLIILVLGRKRRE</sequence>
<dbReference type="STRING" id="758803.SAMN05421803_107252"/>
<keyword evidence="2" id="KW-0472">Membrane</keyword>
<dbReference type="RefSeq" id="WP_073379866.1">
    <property type="nucleotide sequence ID" value="NZ_FQZK01000007.1"/>
</dbReference>
<dbReference type="NCBIfam" id="TIGR03934">
    <property type="entry name" value="TQXA_dom"/>
    <property type="match status" value="1"/>
</dbReference>
<keyword evidence="3" id="KW-0732">Signal</keyword>